<comment type="caution">
    <text evidence="9">The sequence shown here is derived from an EMBL/GenBank/DDBJ whole genome shotgun (WGS) entry which is preliminary data.</text>
</comment>
<comment type="pathway">
    <text evidence="1">Protein modification; protein lipoylation via exogenous pathway; protein N(6)-(lipoyl)lysine from lipoate: step 2/2.</text>
</comment>
<dbReference type="EMBL" id="RJJR01000007">
    <property type="protein sequence ID" value="RNI36676.1"/>
    <property type="molecule type" value="Genomic_DNA"/>
</dbReference>
<dbReference type="Pfam" id="PF10437">
    <property type="entry name" value="Lip_prot_lig_C"/>
    <property type="match status" value="1"/>
</dbReference>
<keyword evidence="5" id="KW-0547">Nucleotide-binding</keyword>
<evidence type="ECO:0000256" key="6">
    <source>
        <dbReference type="ARBA" id="ARBA00022840"/>
    </source>
</evidence>
<dbReference type="SUPFAM" id="SSF55681">
    <property type="entry name" value="Class II aaRS and biotin synthetases"/>
    <property type="match status" value="1"/>
</dbReference>
<dbReference type="GO" id="GO:0016979">
    <property type="term" value="F:lipoate-protein ligase activity"/>
    <property type="evidence" value="ECO:0007669"/>
    <property type="project" value="UniProtKB-EC"/>
</dbReference>
<dbReference type="Proteomes" id="UP000267223">
    <property type="component" value="Unassembled WGS sequence"/>
</dbReference>
<reference evidence="9 10" key="1">
    <citation type="submission" date="2018-11" db="EMBL/GenBank/DDBJ databases">
        <title>Draft genome sequence of Ferruginibacter sp. BO-59.</title>
        <authorList>
            <person name="Im W.T."/>
        </authorList>
    </citation>
    <scope>NUCLEOTIDE SEQUENCE [LARGE SCALE GENOMIC DNA]</scope>
    <source>
        <strain evidence="9 10">BO-59</strain>
    </source>
</reference>
<dbReference type="Pfam" id="PF21948">
    <property type="entry name" value="LplA-B_cat"/>
    <property type="match status" value="1"/>
</dbReference>
<dbReference type="OrthoDB" id="9787898at2"/>
<dbReference type="InterPro" id="IPR004143">
    <property type="entry name" value="BPL_LPL_catalytic"/>
</dbReference>
<protein>
    <recommendedName>
        <fullName evidence="3">lipoate--protein ligase</fullName>
        <ecNumber evidence="3">6.3.1.20</ecNumber>
    </recommendedName>
</protein>
<dbReference type="PANTHER" id="PTHR12561:SF3">
    <property type="entry name" value="LIPOYLTRANSFERASE 1, MITOCHONDRIAL"/>
    <property type="match status" value="1"/>
</dbReference>
<organism evidence="9 10">
    <name type="scientific">Hanamia caeni</name>
    <dbReference type="NCBI Taxonomy" id="2294116"/>
    <lineage>
        <taxon>Bacteria</taxon>
        <taxon>Pseudomonadati</taxon>
        <taxon>Bacteroidota</taxon>
        <taxon>Chitinophagia</taxon>
        <taxon>Chitinophagales</taxon>
        <taxon>Chitinophagaceae</taxon>
        <taxon>Hanamia</taxon>
    </lineage>
</organism>
<dbReference type="CDD" id="cd16443">
    <property type="entry name" value="LplA"/>
    <property type="match status" value="1"/>
</dbReference>
<evidence type="ECO:0000256" key="2">
    <source>
        <dbReference type="ARBA" id="ARBA00005124"/>
    </source>
</evidence>
<accession>A0A3M9NFW5</accession>
<dbReference type="FunFam" id="3.30.930.10:FF:000072">
    <property type="entry name" value="Lipoate--protein ligase"/>
    <property type="match status" value="1"/>
</dbReference>
<dbReference type="GO" id="GO:0005737">
    <property type="term" value="C:cytoplasm"/>
    <property type="evidence" value="ECO:0007669"/>
    <property type="project" value="TreeGrafter"/>
</dbReference>
<dbReference type="AlphaFoldDB" id="A0A3M9NFW5"/>
<gene>
    <name evidence="9" type="ORF">EFY79_10125</name>
</gene>
<dbReference type="PROSITE" id="PS51733">
    <property type="entry name" value="BPL_LPL_CATALYTIC"/>
    <property type="match status" value="1"/>
</dbReference>
<comment type="catalytic activity">
    <reaction evidence="7">
        <text>L-lysyl-[lipoyl-carrier protein] + (R)-lipoate + ATP = N(6)-[(R)-lipoyl]-L-lysyl-[lipoyl-carrier protein] + AMP + diphosphate + H(+)</text>
        <dbReference type="Rhea" id="RHEA:49288"/>
        <dbReference type="Rhea" id="RHEA-COMP:10500"/>
        <dbReference type="Rhea" id="RHEA-COMP:10502"/>
        <dbReference type="ChEBI" id="CHEBI:15378"/>
        <dbReference type="ChEBI" id="CHEBI:29969"/>
        <dbReference type="ChEBI" id="CHEBI:30616"/>
        <dbReference type="ChEBI" id="CHEBI:33019"/>
        <dbReference type="ChEBI" id="CHEBI:83088"/>
        <dbReference type="ChEBI" id="CHEBI:83099"/>
        <dbReference type="ChEBI" id="CHEBI:456215"/>
        <dbReference type="EC" id="6.3.1.20"/>
    </reaction>
</comment>
<sequence>MLCIYHRSVDPYFNIATDEYIFKHINEDCFMLWQNDNAIIVGKHQNTLSEINVDYVKEHGIKVVRRLSGGGAVYHDMGNLNYSFTKTGDSSEMVDFKKYTLPILEVLQSLGVDARFEGRNDLTIDGKKFSGNAEHIFKNKVLHHGTLLFTSEMKNVSGALKINPLKYSDKAVKSVPKRVTNISEHLKTPITLEEFTHKIMDHIIATYADCVSYEFSEEDLAAIQKIRDEKYATWEWNYGKSPDYNFKKGARTEGGTIEMNLNVHKGVIQKVKIYGDFFNEKDISEIEKALENIPHEEQQIRNILSKYEIEKYFHKMTIDDLIAVMF</sequence>
<dbReference type="UniPathway" id="UPA00537">
    <property type="reaction ID" value="UER00594"/>
</dbReference>
<evidence type="ECO:0000256" key="5">
    <source>
        <dbReference type="ARBA" id="ARBA00022741"/>
    </source>
</evidence>
<dbReference type="GO" id="GO:0009249">
    <property type="term" value="P:protein lipoylation"/>
    <property type="evidence" value="ECO:0007669"/>
    <property type="project" value="InterPro"/>
</dbReference>
<evidence type="ECO:0000256" key="1">
    <source>
        <dbReference type="ARBA" id="ARBA00005085"/>
    </source>
</evidence>
<comment type="pathway">
    <text evidence="2">Protein modification; protein lipoylation via exogenous pathway; protein N(6)-(lipoyl)lysine from lipoate: step 1/2.</text>
</comment>
<dbReference type="GO" id="GO:0005524">
    <property type="term" value="F:ATP binding"/>
    <property type="evidence" value="ECO:0007669"/>
    <property type="project" value="UniProtKB-KW"/>
</dbReference>
<dbReference type="PANTHER" id="PTHR12561">
    <property type="entry name" value="LIPOATE-PROTEIN LIGASE"/>
    <property type="match status" value="1"/>
</dbReference>
<evidence type="ECO:0000313" key="10">
    <source>
        <dbReference type="Proteomes" id="UP000267223"/>
    </source>
</evidence>
<proteinExistence type="predicted"/>
<dbReference type="EC" id="6.3.1.20" evidence="3"/>
<dbReference type="Gene3D" id="3.30.930.10">
    <property type="entry name" value="Bira Bifunctional Protein, Domain 2"/>
    <property type="match status" value="1"/>
</dbReference>
<evidence type="ECO:0000256" key="3">
    <source>
        <dbReference type="ARBA" id="ARBA00012367"/>
    </source>
</evidence>
<evidence type="ECO:0000313" key="9">
    <source>
        <dbReference type="EMBL" id="RNI36676.1"/>
    </source>
</evidence>
<dbReference type="InterPro" id="IPR004562">
    <property type="entry name" value="LipoylTrfase_LipoateP_Ligase"/>
</dbReference>
<feature type="domain" description="BPL/LPL catalytic" evidence="8">
    <location>
        <begin position="24"/>
        <end position="211"/>
    </location>
</feature>
<keyword evidence="4 9" id="KW-0436">Ligase</keyword>
<evidence type="ECO:0000259" key="8">
    <source>
        <dbReference type="PROSITE" id="PS51733"/>
    </source>
</evidence>
<dbReference type="NCBIfam" id="TIGR00545">
    <property type="entry name" value="lipoyltrans"/>
    <property type="match status" value="1"/>
</dbReference>
<dbReference type="InterPro" id="IPR019491">
    <property type="entry name" value="Lipoate_protein_ligase_C"/>
</dbReference>
<dbReference type="GO" id="GO:0017118">
    <property type="term" value="F:lipoyltransferase activity"/>
    <property type="evidence" value="ECO:0007669"/>
    <property type="project" value="TreeGrafter"/>
</dbReference>
<name>A0A3M9NFW5_9BACT</name>
<keyword evidence="6" id="KW-0067">ATP-binding</keyword>
<evidence type="ECO:0000256" key="4">
    <source>
        <dbReference type="ARBA" id="ARBA00022598"/>
    </source>
</evidence>
<evidence type="ECO:0000256" key="7">
    <source>
        <dbReference type="ARBA" id="ARBA00048037"/>
    </source>
</evidence>
<keyword evidence="10" id="KW-1185">Reference proteome</keyword>
<dbReference type="RefSeq" id="WP_123120594.1">
    <property type="nucleotide sequence ID" value="NZ_RJJR01000007.1"/>
</dbReference>
<dbReference type="InterPro" id="IPR045864">
    <property type="entry name" value="aa-tRNA-synth_II/BPL/LPL"/>
</dbReference>
<dbReference type="Gene3D" id="3.30.390.50">
    <property type="entry name" value="CO dehydrogenase flavoprotein, C-terminal domain"/>
    <property type="match status" value="1"/>
</dbReference>
<dbReference type="SUPFAM" id="SSF82649">
    <property type="entry name" value="SufE/NifU"/>
    <property type="match status" value="1"/>
</dbReference>